<comment type="caution">
    <text evidence="2">The sequence shown here is derived from an EMBL/GenBank/DDBJ whole genome shotgun (WGS) entry which is preliminary data.</text>
</comment>
<evidence type="ECO:0000313" key="2">
    <source>
        <dbReference type="EMBL" id="MCD9878358.1"/>
    </source>
</evidence>
<keyword evidence="3" id="KW-1185">Reference proteome</keyword>
<reference evidence="2" key="1">
    <citation type="submission" date="2021-12" db="EMBL/GenBank/DDBJ databases">
        <authorList>
            <person name="Lee J.-H."/>
            <person name="Kim S.-B."/>
        </authorList>
    </citation>
    <scope>NUCLEOTIDE SEQUENCE</scope>
    <source>
        <strain evidence="2">NR30</strain>
    </source>
</reference>
<accession>A0A9Q3VQR9</accession>
<feature type="region of interest" description="Disordered" evidence="1">
    <location>
        <begin position="91"/>
        <end position="112"/>
    </location>
</feature>
<sequence>MIAFTEILAEPAFGCRRNERQLDQRHHRAVRAEHPVGELEERIRPASEAVVELDTKVEQDAQRGVSGLFRGETLPSGRSFTRRCSTPRRVKYGRPAVSGTNQDQQVRGTGEVKQQADVRRLRAGEAWARSFG</sequence>
<proteinExistence type="predicted"/>
<dbReference type="AlphaFoldDB" id="A0A9Q3VQR9"/>
<evidence type="ECO:0000313" key="3">
    <source>
        <dbReference type="Proteomes" id="UP001108029"/>
    </source>
</evidence>
<dbReference type="RefSeq" id="WP_232652582.1">
    <property type="nucleotide sequence ID" value="NZ_JAJSBI010000021.1"/>
</dbReference>
<gene>
    <name evidence="2" type="ORF">LJ657_33040</name>
</gene>
<protein>
    <submittedName>
        <fullName evidence="2">Uncharacterized protein</fullName>
    </submittedName>
</protein>
<dbReference type="Proteomes" id="UP001108029">
    <property type="component" value="Unassembled WGS sequence"/>
</dbReference>
<feature type="compositionally biased region" description="Polar residues" evidence="1">
    <location>
        <begin position="98"/>
        <end position="107"/>
    </location>
</feature>
<dbReference type="EMBL" id="JAJSBI010000021">
    <property type="protein sequence ID" value="MCD9878358.1"/>
    <property type="molecule type" value="Genomic_DNA"/>
</dbReference>
<evidence type="ECO:0000256" key="1">
    <source>
        <dbReference type="SAM" id="MobiDB-lite"/>
    </source>
</evidence>
<name>A0A9Q3VQR9_9ACTN</name>
<organism evidence="2 3">
    <name type="scientific">Streptomyces guryensis</name>
    <dbReference type="NCBI Taxonomy" id="2886947"/>
    <lineage>
        <taxon>Bacteria</taxon>
        <taxon>Bacillati</taxon>
        <taxon>Actinomycetota</taxon>
        <taxon>Actinomycetes</taxon>
        <taxon>Kitasatosporales</taxon>
        <taxon>Streptomycetaceae</taxon>
        <taxon>Streptomyces</taxon>
    </lineage>
</organism>